<dbReference type="STRING" id="61635.BN85302850"/>
<feature type="signal peptide" evidence="1">
    <location>
        <begin position="1"/>
        <end position="19"/>
    </location>
</feature>
<gene>
    <name evidence="2" type="ORF">BN85302850</name>
</gene>
<proteinExistence type="predicted"/>
<feature type="chain" id="PRO_5004651447" description="Lipoprotein" evidence="1">
    <location>
        <begin position="20"/>
        <end position="292"/>
    </location>
</feature>
<evidence type="ECO:0000256" key="1">
    <source>
        <dbReference type="SAM" id="SignalP"/>
    </source>
</evidence>
<dbReference type="Proteomes" id="UP000032737">
    <property type="component" value="Chromosome"/>
</dbReference>
<dbReference type="EMBL" id="FO681348">
    <property type="protein sequence ID" value="CCV65306.1"/>
    <property type="molecule type" value="Genomic_DNA"/>
</dbReference>
<organism evidence="2 3">
    <name type="scientific">Acholeplasma brassicae</name>
    <dbReference type="NCBI Taxonomy" id="61635"/>
    <lineage>
        <taxon>Bacteria</taxon>
        <taxon>Bacillati</taxon>
        <taxon>Mycoplasmatota</taxon>
        <taxon>Mollicutes</taxon>
        <taxon>Acholeplasmatales</taxon>
        <taxon>Acholeplasmataceae</taxon>
        <taxon>Acholeplasma</taxon>
    </lineage>
</organism>
<name>U4KMJ2_9MOLU</name>
<dbReference type="AlphaFoldDB" id="U4KMJ2"/>
<accession>U4KMJ2</accession>
<reference evidence="2 3" key="1">
    <citation type="journal article" date="2013" name="J. Mol. Microbiol. Biotechnol.">
        <title>Analysis of the Complete Genomes of Acholeplasma brassicae , A. palmae and A. laidlawii and Their Comparison to the Obligate Parasites from ' Candidatus Phytoplasma'.</title>
        <authorList>
            <person name="Kube M."/>
            <person name="Siewert C."/>
            <person name="Migdoll A.M."/>
            <person name="Duduk B."/>
            <person name="Holz S."/>
            <person name="Rabus R."/>
            <person name="Seemuller E."/>
            <person name="Mitrovic J."/>
            <person name="Muller I."/>
            <person name="Buttner C."/>
            <person name="Reinhardt R."/>
        </authorList>
    </citation>
    <scope>NUCLEOTIDE SEQUENCE [LARGE SCALE GENOMIC DNA]</scope>
    <source>
        <strain evidence="3">0502</strain>
    </source>
</reference>
<evidence type="ECO:0008006" key="4">
    <source>
        <dbReference type="Google" id="ProtNLM"/>
    </source>
</evidence>
<keyword evidence="1" id="KW-0732">Signal</keyword>
<keyword evidence="3" id="KW-1185">Reference proteome</keyword>
<dbReference type="PROSITE" id="PS51257">
    <property type="entry name" value="PROKAR_LIPOPROTEIN"/>
    <property type="match status" value="1"/>
</dbReference>
<evidence type="ECO:0000313" key="3">
    <source>
        <dbReference type="Proteomes" id="UP000032737"/>
    </source>
</evidence>
<dbReference type="KEGG" id="abra:BN85302850"/>
<evidence type="ECO:0000313" key="2">
    <source>
        <dbReference type="EMBL" id="CCV65306.1"/>
    </source>
</evidence>
<protein>
    <recommendedName>
        <fullName evidence="4">Lipoprotein</fullName>
    </recommendedName>
</protein>
<sequence>MKKIVISFILVSMTLTLGACDKTKEEPIVDEEKQSVCMEQPLSSGCFDPNFDLDFISPTKEEFLISETFETEFLNQQPYNWLLYRNQEYQADSVSARVVEMDGNKVVKVFSDGKYSPAFPQGVSKPESLILSTKFNLDQTRSGVATGKIMVPSNEGNEVSFGIYTGAVNVASILIDRQMKLTVKIGGPFFYHSGSGDSGIYIDTNMTLTRDEFHQFSFYWDGNTNLLKVVLNQTTDVILYEGEFHISARTNAVATEFLQVPNVFKVTMPKALNMQGYAYIDDVIVTRKGHNT</sequence>
<dbReference type="HOGENOM" id="CLU_948709_0_0_14"/>
<dbReference type="RefSeq" id="WP_030004168.1">
    <property type="nucleotide sequence ID" value="NC_022549.1"/>
</dbReference>